<dbReference type="Proteomes" id="UP000191522">
    <property type="component" value="Unassembled WGS sequence"/>
</dbReference>
<dbReference type="OrthoDB" id="4498420at2759"/>
<proteinExistence type="predicted"/>
<feature type="compositionally biased region" description="Polar residues" evidence="2">
    <location>
        <begin position="83"/>
        <end position="101"/>
    </location>
</feature>
<dbReference type="AlphaFoldDB" id="A0A1V6P8Y3"/>
<name>A0A1V6P8Y3_PENDC</name>
<feature type="compositionally biased region" description="Low complexity" evidence="2">
    <location>
        <begin position="332"/>
        <end position="341"/>
    </location>
</feature>
<feature type="region of interest" description="Disordered" evidence="2">
    <location>
        <begin position="83"/>
        <end position="124"/>
    </location>
</feature>
<dbReference type="EMBL" id="MDYL01000016">
    <property type="protein sequence ID" value="OQD73267.1"/>
    <property type="molecule type" value="Genomic_DNA"/>
</dbReference>
<protein>
    <submittedName>
        <fullName evidence="3">Uncharacterized protein</fullName>
    </submittedName>
</protein>
<feature type="compositionally biased region" description="Pro residues" evidence="2">
    <location>
        <begin position="322"/>
        <end position="331"/>
    </location>
</feature>
<keyword evidence="4" id="KW-1185">Reference proteome</keyword>
<feature type="region of interest" description="Disordered" evidence="2">
    <location>
        <begin position="322"/>
        <end position="341"/>
    </location>
</feature>
<evidence type="ECO:0000256" key="2">
    <source>
        <dbReference type="SAM" id="MobiDB-lite"/>
    </source>
</evidence>
<evidence type="ECO:0000313" key="4">
    <source>
        <dbReference type="Proteomes" id="UP000191522"/>
    </source>
</evidence>
<evidence type="ECO:0000313" key="3">
    <source>
        <dbReference type="EMBL" id="OQD73267.1"/>
    </source>
</evidence>
<comment type="caution">
    <text evidence="3">The sequence shown here is derived from an EMBL/GenBank/DDBJ whole genome shotgun (WGS) entry which is preliminary data.</text>
</comment>
<reference evidence="4" key="1">
    <citation type="journal article" date="2017" name="Nat. Microbiol.">
        <title>Global analysis of biosynthetic gene clusters reveals vast potential of secondary metabolite production in Penicillium species.</title>
        <authorList>
            <person name="Nielsen J.C."/>
            <person name="Grijseels S."/>
            <person name="Prigent S."/>
            <person name="Ji B."/>
            <person name="Dainat J."/>
            <person name="Nielsen K.F."/>
            <person name="Frisvad J.C."/>
            <person name="Workman M."/>
            <person name="Nielsen J."/>
        </authorList>
    </citation>
    <scope>NUCLEOTIDE SEQUENCE [LARGE SCALE GENOMIC DNA]</scope>
    <source>
        <strain evidence="4">IBT 11843</strain>
    </source>
</reference>
<organism evidence="3 4">
    <name type="scientific">Penicillium decumbens</name>
    <dbReference type="NCBI Taxonomy" id="69771"/>
    <lineage>
        <taxon>Eukaryota</taxon>
        <taxon>Fungi</taxon>
        <taxon>Dikarya</taxon>
        <taxon>Ascomycota</taxon>
        <taxon>Pezizomycotina</taxon>
        <taxon>Eurotiomycetes</taxon>
        <taxon>Eurotiomycetidae</taxon>
        <taxon>Eurotiales</taxon>
        <taxon>Aspergillaceae</taxon>
        <taxon>Penicillium</taxon>
    </lineage>
</organism>
<keyword evidence="1" id="KW-0175">Coiled coil</keyword>
<evidence type="ECO:0000256" key="1">
    <source>
        <dbReference type="SAM" id="Coils"/>
    </source>
</evidence>
<accession>A0A1V6P8Y3</accession>
<sequence>MVLAQQEYSQSAYHSPLLDLASLSTGLRQRWSPNSPSVSVVVRNPGNNTVPEGSEAPIENRRQDSVDGLLAEKDLYYAPMTVGSTRTETNGPDMLTSTNARGTKRGREVEVGNEGDTPRKHGKRLTTKEEVSLFELCNRHADTFGRRSDICNWWKTIAAEFTRVHGRPYSWHSVRRKVELGTKQRIKFLEDQRQRQQDFSGPDPVQDPMNPQWCAALDSWIPTWQRWEEAESQRISKRDEMIRKRSHSKPQPELGENVEDSFHDGITSPGDAIPLTNHTATPTAPILAANAFDLPSNSISAPVKLPPGFENMFSNTQPTIPIPPAPAPVPTSPSTGSSQTSNRMVSAVIETLGKLNKHLDGASRDGSTDARSSPVISALIQVATESEVQNSSSTPDIDRIKEELRQDLRAEMRRERAALEERLDSVQRTQEMILEMLRQRSA</sequence>
<feature type="coiled-coil region" evidence="1">
    <location>
        <begin position="401"/>
        <end position="429"/>
    </location>
</feature>
<gene>
    <name evidence="3" type="ORF">PENDEC_c016G00926</name>
</gene>